<dbReference type="OrthoDB" id="5171929at2"/>
<name>A0A4V4HS36_9ACTN</name>
<evidence type="ECO:0000256" key="1">
    <source>
        <dbReference type="ARBA" id="ARBA00006068"/>
    </source>
</evidence>
<dbReference type="InterPro" id="IPR050922">
    <property type="entry name" value="LytR/CpsA/Psr_CW_biosynth"/>
</dbReference>
<dbReference type="PANTHER" id="PTHR33392">
    <property type="entry name" value="POLYISOPRENYL-TEICHOIC ACID--PEPTIDOGLYCAN TEICHOIC ACID TRANSFERASE TAGU"/>
    <property type="match status" value="1"/>
</dbReference>
<keyword evidence="4" id="KW-1185">Reference proteome</keyword>
<protein>
    <submittedName>
        <fullName evidence="3">LytR family transcriptional regulator</fullName>
    </submittedName>
</protein>
<dbReference type="RefSeq" id="WP_136535600.1">
    <property type="nucleotide sequence ID" value="NZ_STGY01000060.1"/>
</dbReference>
<dbReference type="InterPro" id="IPR004474">
    <property type="entry name" value="LytR_CpsA_psr"/>
</dbReference>
<comment type="caution">
    <text evidence="3">The sequence shown here is derived from an EMBL/GenBank/DDBJ whole genome shotgun (WGS) entry which is preliminary data.</text>
</comment>
<sequence length="349" mass="38673">MAKPGGAPWWAHVMLYAGGLTMVAAGGTAAVAQYGVYTTNNTLEQEEILGDFQAEMDVENIEGPLNILVLGVDKQGGATRSDTMILVHINKDLSEAAMVSLPRDLYVDIPDCGPGYSNNPCTTKLNHAASISDDWEVTRANVVETIHDLTDLDFHIGATADFNGFVDMVELVGEIEICSWKTFQSHHTERVFEEGCHYYDQEAALDLVRQRYQFYDQIDYDKGLYGDYARQAFQQQAIKSLLTEARAQGFLKDPRKITDLLEGFGDKVTLQLPPGMEVIDLVASLKDLDPEAITSIRTPAHSEENEVGAVEVIGEGEEQADADALWQAMEDDTMDEWIAENQEWIKETG</sequence>
<reference evidence="4" key="1">
    <citation type="submission" date="2019-04" db="EMBL/GenBank/DDBJ databases">
        <title>Nocardioides xinjiangensis sp. nov.</title>
        <authorList>
            <person name="Liu S."/>
        </authorList>
    </citation>
    <scope>NUCLEOTIDE SEQUENCE [LARGE SCALE GENOMIC DNA]</scope>
    <source>
        <strain evidence="4">18</strain>
    </source>
</reference>
<evidence type="ECO:0000259" key="2">
    <source>
        <dbReference type="Pfam" id="PF03816"/>
    </source>
</evidence>
<accession>A0A4V4HS36</accession>
<dbReference type="EMBL" id="STGY01000060">
    <property type="protein sequence ID" value="THV40086.1"/>
    <property type="molecule type" value="Genomic_DNA"/>
</dbReference>
<proteinExistence type="inferred from homology"/>
<dbReference type="Pfam" id="PF03816">
    <property type="entry name" value="LytR_cpsA_psr"/>
    <property type="match status" value="1"/>
</dbReference>
<reference evidence="3 4" key="2">
    <citation type="submission" date="2019-05" db="EMBL/GenBank/DDBJ databases">
        <title>Glycomyces buryatensis sp. nov.</title>
        <authorList>
            <person name="Nikitina E."/>
        </authorList>
    </citation>
    <scope>NUCLEOTIDE SEQUENCE [LARGE SCALE GENOMIC DNA]</scope>
    <source>
        <strain evidence="3 4">18</strain>
    </source>
</reference>
<dbReference type="Proteomes" id="UP000308760">
    <property type="component" value="Unassembled WGS sequence"/>
</dbReference>
<organism evidence="3 4">
    <name type="scientific">Glycomyces buryatensis</name>
    <dbReference type="NCBI Taxonomy" id="2570927"/>
    <lineage>
        <taxon>Bacteria</taxon>
        <taxon>Bacillati</taxon>
        <taxon>Actinomycetota</taxon>
        <taxon>Actinomycetes</taxon>
        <taxon>Glycomycetales</taxon>
        <taxon>Glycomycetaceae</taxon>
        <taxon>Glycomyces</taxon>
    </lineage>
</organism>
<dbReference type="NCBIfam" id="TIGR00350">
    <property type="entry name" value="lytR_cpsA_psr"/>
    <property type="match status" value="1"/>
</dbReference>
<dbReference type="AlphaFoldDB" id="A0A4V4HS36"/>
<evidence type="ECO:0000313" key="3">
    <source>
        <dbReference type="EMBL" id="THV40086.1"/>
    </source>
</evidence>
<feature type="domain" description="Cell envelope-related transcriptional attenuator" evidence="2">
    <location>
        <begin position="80"/>
        <end position="245"/>
    </location>
</feature>
<dbReference type="Gene3D" id="3.40.630.190">
    <property type="entry name" value="LCP protein"/>
    <property type="match status" value="1"/>
</dbReference>
<dbReference type="PANTHER" id="PTHR33392:SF6">
    <property type="entry name" value="POLYISOPRENYL-TEICHOIC ACID--PEPTIDOGLYCAN TEICHOIC ACID TRANSFERASE TAGU"/>
    <property type="match status" value="1"/>
</dbReference>
<comment type="similarity">
    <text evidence="1">Belongs to the LytR/CpsA/Psr (LCP) family.</text>
</comment>
<evidence type="ECO:0000313" key="4">
    <source>
        <dbReference type="Proteomes" id="UP000308760"/>
    </source>
</evidence>
<gene>
    <name evidence="3" type="ORF">FAB82_16300</name>
</gene>